<proteinExistence type="predicted"/>
<evidence type="ECO:0000313" key="1">
    <source>
        <dbReference type="EMBL" id="REC68066.1"/>
    </source>
</evidence>
<comment type="caution">
    <text evidence="1">The sequence shown here is derived from an EMBL/GenBank/DDBJ whole genome shotgun (WGS) entry which is preliminary data.</text>
</comment>
<protein>
    <recommendedName>
        <fullName evidence="3">Lipocalin-like domain-containing protein</fullName>
    </recommendedName>
</protein>
<evidence type="ECO:0000313" key="2">
    <source>
        <dbReference type="Proteomes" id="UP000256769"/>
    </source>
</evidence>
<organism evidence="1 2">
    <name type="scientific">Chryseobacterium flavum</name>
    <dbReference type="NCBI Taxonomy" id="415851"/>
    <lineage>
        <taxon>Bacteria</taxon>
        <taxon>Pseudomonadati</taxon>
        <taxon>Bacteroidota</taxon>
        <taxon>Flavobacteriia</taxon>
        <taxon>Flavobacteriales</taxon>
        <taxon>Weeksellaceae</taxon>
        <taxon>Chryseobacterium group</taxon>
        <taxon>Chryseobacterium</taxon>
    </lineage>
</organism>
<dbReference type="Proteomes" id="UP000256769">
    <property type="component" value="Unassembled WGS sequence"/>
</dbReference>
<keyword evidence="2" id="KW-1185">Reference proteome</keyword>
<dbReference type="EMBL" id="QNUE01000004">
    <property type="protein sequence ID" value="REC68066.1"/>
    <property type="molecule type" value="Genomic_DNA"/>
</dbReference>
<dbReference type="OrthoDB" id="1253276at2"/>
<gene>
    <name evidence="1" type="ORF">DRF59_07100</name>
</gene>
<evidence type="ECO:0008006" key="3">
    <source>
        <dbReference type="Google" id="ProtNLM"/>
    </source>
</evidence>
<reference evidence="1 2" key="1">
    <citation type="journal article" date="2007" name="Int. J. Syst. Evol. Microbiol.">
        <title>Chryseobacterium flavum sp. nov., isolated from polluted soil.</title>
        <authorList>
            <person name="Zhou Y."/>
            <person name="Dong J."/>
            <person name="Wang X."/>
            <person name="Huang X."/>
            <person name="Zhang K.Y."/>
            <person name="Zhang Y.Q."/>
            <person name="Guo Y.F."/>
            <person name="Lai R."/>
            <person name="Li W.J."/>
        </authorList>
    </citation>
    <scope>NUCLEOTIDE SEQUENCE [LARGE SCALE GENOMIC DNA]</scope>
    <source>
        <strain evidence="1 2">KCTC 12877</strain>
    </source>
</reference>
<dbReference type="RefSeq" id="WP_115958161.1">
    <property type="nucleotide sequence ID" value="NZ_CBCRVL010000037.1"/>
</dbReference>
<dbReference type="AlphaFoldDB" id="A0A3D9CQI4"/>
<accession>A0A3D9CQI4</accession>
<sequence length="164" mass="19130">MLKQYNSKKIKGVISVGFLFLLMFCNKKETDRENISVPQSVKYIGGNEGVRLSEEKQKKAFGEWKLTNVIFFDDNKKTETKIKIDKNVTVNEQGVFDVENKSIANKHNTVGTYEFKNLDTLNTVYYIFSIDDKRMMMQTSNLFRVVNGKMTKQRARINLFFVKE</sequence>
<name>A0A3D9CQI4_9FLAO</name>